<evidence type="ECO:0000259" key="3">
    <source>
        <dbReference type="Pfam" id="PF11977"/>
    </source>
</evidence>
<gene>
    <name evidence="4" type="ORF">PHMEG_00013064</name>
</gene>
<dbReference type="InterPro" id="IPR036612">
    <property type="entry name" value="KH_dom_type_1_sf"/>
</dbReference>
<keyword evidence="5" id="KW-1185">Reference proteome</keyword>
<dbReference type="Proteomes" id="UP000198211">
    <property type="component" value="Unassembled WGS sequence"/>
</dbReference>
<name>A0A225W9T2_9STRA</name>
<sequence length="273" mass="30408">MAPNEECVVVIDGANVACQKDGKAHIPKLAAAVQYFRSLPTGSYPIKENGAMETDDWILLNELVQKDHVILTPSQAHDDFYVIDYAVKYDGFIVTNDMFRDHVSNKRSFHGKILTSNWVRSHCIDFTFVGKEFMPNPRAMERVFSFQPSVASPLPLPATNVATPRTTSTLPNSSLQKTLSSDENDDGAANDEVDEDGMMVDNTSAKRSKNIDLSEVTYYKVPRELLPMLHGEGGETMEKFQEYTGTYIVLPSHSVHQSPRALSDVLTLSIYGQ</sequence>
<organism evidence="4 5">
    <name type="scientific">Phytophthora megakarya</name>
    <dbReference type="NCBI Taxonomy" id="4795"/>
    <lineage>
        <taxon>Eukaryota</taxon>
        <taxon>Sar</taxon>
        <taxon>Stramenopiles</taxon>
        <taxon>Oomycota</taxon>
        <taxon>Peronosporomycetes</taxon>
        <taxon>Peronosporales</taxon>
        <taxon>Peronosporaceae</taxon>
        <taxon>Phytophthora</taxon>
    </lineage>
</organism>
<protein>
    <recommendedName>
        <fullName evidence="3">RNase NYN domain-containing protein</fullName>
    </recommendedName>
</protein>
<evidence type="ECO:0000256" key="2">
    <source>
        <dbReference type="SAM" id="MobiDB-lite"/>
    </source>
</evidence>
<dbReference type="OrthoDB" id="392925at2759"/>
<dbReference type="Pfam" id="PF11977">
    <property type="entry name" value="RNase_Zc3h12a"/>
    <property type="match status" value="1"/>
</dbReference>
<dbReference type="PROSITE" id="PS50084">
    <property type="entry name" value="KH_TYPE_1"/>
    <property type="match status" value="1"/>
</dbReference>
<dbReference type="EMBL" id="NBNE01001543">
    <property type="protein sequence ID" value="OWZ13580.1"/>
    <property type="molecule type" value="Genomic_DNA"/>
</dbReference>
<dbReference type="AlphaFoldDB" id="A0A225W9T2"/>
<dbReference type="InterPro" id="IPR021869">
    <property type="entry name" value="RNase_Zc3h12_NYN"/>
</dbReference>
<feature type="region of interest" description="Disordered" evidence="2">
    <location>
        <begin position="155"/>
        <end position="206"/>
    </location>
</feature>
<feature type="compositionally biased region" description="Acidic residues" evidence="2">
    <location>
        <begin position="182"/>
        <end position="198"/>
    </location>
</feature>
<dbReference type="SUPFAM" id="SSF54791">
    <property type="entry name" value="Eukaryotic type KH-domain (KH-domain type I)"/>
    <property type="match status" value="1"/>
</dbReference>
<reference evidence="5" key="1">
    <citation type="submission" date="2017-03" db="EMBL/GenBank/DDBJ databases">
        <title>Phytopthora megakarya and P. palmivora, two closely related causual agents of cacao black pod achieved similar genome size and gene model numbers by different mechanisms.</title>
        <authorList>
            <person name="Ali S."/>
            <person name="Shao J."/>
            <person name="Larry D.J."/>
            <person name="Kronmiller B."/>
            <person name="Shen D."/>
            <person name="Strem M.D."/>
            <person name="Melnick R.L."/>
            <person name="Guiltinan M.J."/>
            <person name="Tyler B.M."/>
            <person name="Meinhardt L.W."/>
            <person name="Bailey B.A."/>
        </authorList>
    </citation>
    <scope>NUCLEOTIDE SEQUENCE [LARGE SCALE GENOMIC DNA]</scope>
    <source>
        <strain evidence="5">zdho120</strain>
    </source>
</reference>
<dbReference type="GO" id="GO:0003723">
    <property type="term" value="F:RNA binding"/>
    <property type="evidence" value="ECO:0007669"/>
    <property type="project" value="UniProtKB-UniRule"/>
</dbReference>
<proteinExistence type="predicted"/>
<accession>A0A225W9T2</accession>
<evidence type="ECO:0000313" key="4">
    <source>
        <dbReference type="EMBL" id="OWZ13580.1"/>
    </source>
</evidence>
<keyword evidence="1" id="KW-0694">RNA-binding</keyword>
<comment type="caution">
    <text evidence="4">The sequence shown here is derived from an EMBL/GenBank/DDBJ whole genome shotgun (WGS) entry which is preliminary data.</text>
</comment>
<feature type="non-terminal residue" evidence="4">
    <location>
        <position position="273"/>
    </location>
</feature>
<feature type="compositionally biased region" description="Polar residues" evidence="2">
    <location>
        <begin position="160"/>
        <end position="181"/>
    </location>
</feature>
<evidence type="ECO:0000256" key="1">
    <source>
        <dbReference type="PROSITE-ProRule" id="PRU00117"/>
    </source>
</evidence>
<feature type="domain" description="RNase NYN" evidence="3">
    <location>
        <begin position="8"/>
        <end position="137"/>
    </location>
</feature>
<evidence type="ECO:0000313" key="5">
    <source>
        <dbReference type="Proteomes" id="UP000198211"/>
    </source>
</evidence>
<dbReference type="Gene3D" id="3.40.50.11980">
    <property type="match status" value="1"/>
</dbReference>